<dbReference type="InterPro" id="IPR005471">
    <property type="entry name" value="Tscrpt_reg_IclR_N"/>
</dbReference>
<dbReference type="SUPFAM" id="SSF46785">
    <property type="entry name" value="Winged helix' DNA-binding domain"/>
    <property type="match status" value="1"/>
</dbReference>
<dbReference type="EMBL" id="BAAAUV010000037">
    <property type="protein sequence ID" value="GAA3239024.1"/>
    <property type="molecule type" value="Genomic_DNA"/>
</dbReference>
<dbReference type="Proteomes" id="UP001501237">
    <property type="component" value="Unassembled WGS sequence"/>
</dbReference>
<dbReference type="PANTHER" id="PTHR18964:SF149">
    <property type="entry name" value="BIFUNCTIONAL UDP-N-ACETYLGLUCOSAMINE 2-EPIMERASE_N-ACETYLMANNOSAMINE KINASE"/>
    <property type="match status" value="1"/>
</dbReference>
<evidence type="ECO:0000313" key="3">
    <source>
        <dbReference type="EMBL" id="GAA3239024.1"/>
    </source>
</evidence>
<proteinExistence type="inferred from homology"/>
<organism evidence="3 4">
    <name type="scientific">Actinocorallia longicatena</name>
    <dbReference type="NCBI Taxonomy" id="111803"/>
    <lineage>
        <taxon>Bacteria</taxon>
        <taxon>Bacillati</taxon>
        <taxon>Actinomycetota</taxon>
        <taxon>Actinomycetes</taxon>
        <taxon>Streptosporangiales</taxon>
        <taxon>Thermomonosporaceae</taxon>
        <taxon>Actinocorallia</taxon>
    </lineage>
</organism>
<dbReference type="InterPro" id="IPR043129">
    <property type="entry name" value="ATPase_NBD"/>
</dbReference>
<reference evidence="4" key="1">
    <citation type="journal article" date="2019" name="Int. J. Syst. Evol. Microbiol.">
        <title>The Global Catalogue of Microorganisms (GCM) 10K type strain sequencing project: providing services to taxonomists for standard genome sequencing and annotation.</title>
        <authorList>
            <consortium name="The Broad Institute Genomics Platform"/>
            <consortium name="The Broad Institute Genome Sequencing Center for Infectious Disease"/>
            <person name="Wu L."/>
            <person name="Ma J."/>
        </authorList>
    </citation>
    <scope>NUCLEOTIDE SEQUENCE [LARGE SCALE GENOMIC DNA]</scope>
    <source>
        <strain evidence="4">JCM 9377</strain>
    </source>
</reference>
<dbReference type="Pfam" id="PF00480">
    <property type="entry name" value="ROK"/>
    <property type="match status" value="1"/>
</dbReference>
<dbReference type="InterPro" id="IPR036390">
    <property type="entry name" value="WH_DNA-bd_sf"/>
</dbReference>
<sequence length="402" mass="41883">MAAMRLVNLSLVLRQLRVQSPMSRVEIADATGLHRTTVSNLMSELLERRLVREAGTEHAGAIGRPRRGVALHGAHIGALGLEVNVDYIAVHGTDLSGRALVERRFAFDAVGAGPDRTLRRLGTATTEAIEATRRAGAAPVGIAVAIPGLVDVGRGIVRLAPNLGWHDVPLADHLAAAIGSPEIRITVDNDANLSAFAEYLSGVAAGTPDLIYLTGEVGVGGGVVVGGMLHRGADGFAGEVGHLPVDPAGGLCGCGRRGCWETKVGLAELVRLAMPSQAYGLDGAAVPDPEERSAQIARGLGEGDPRMLRATAEVGRWLGLGGAIMANLFNPRVIVVGGYFSALAEWLLPHAQAELERLSVASTDGRCRFVASTFGFGAASRGAAMVVIKNLIDDPHKITTTP</sequence>
<comment type="caution">
    <text evidence="3">The sequence shown here is derived from an EMBL/GenBank/DDBJ whole genome shotgun (WGS) entry which is preliminary data.</text>
</comment>
<name>A0ABP6QKY9_9ACTN</name>
<dbReference type="InterPro" id="IPR000600">
    <property type="entry name" value="ROK"/>
</dbReference>
<evidence type="ECO:0000259" key="2">
    <source>
        <dbReference type="Pfam" id="PF09339"/>
    </source>
</evidence>
<feature type="domain" description="HTH iclR-type" evidence="2">
    <location>
        <begin position="19"/>
        <end position="53"/>
    </location>
</feature>
<protein>
    <submittedName>
        <fullName evidence="3">ROK family transcriptional regulator</fullName>
    </submittedName>
</protein>
<gene>
    <name evidence="3" type="ORF">GCM10010468_74920</name>
</gene>
<keyword evidence="4" id="KW-1185">Reference proteome</keyword>
<dbReference type="Gene3D" id="3.30.420.40">
    <property type="match status" value="2"/>
</dbReference>
<evidence type="ECO:0000313" key="4">
    <source>
        <dbReference type="Proteomes" id="UP001501237"/>
    </source>
</evidence>
<dbReference type="PANTHER" id="PTHR18964">
    <property type="entry name" value="ROK (REPRESSOR, ORF, KINASE) FAMILY"/>
    <property type="match status" value="1"/>
</dbReference>
<dbReference type="SUPFAM" id="SSF53067">
    <property type="entry name" value="Actin-like ATPase domain"/>
    <property type="match status" value="1"/>
</dbReference>
<accession>A0ABP6QKY9</accession>
<comment type="similarity">
    <text evidence="1">Belongs to the ROK (NagC/XylR) family.</text>
</comment>
<dbReference type="InterPro" id="IPR036388">
    <property type="entry name" value="WH-like_DNA-bd_sf"/>
</dbReference>
<dbReference type="Pfam" id="PF09339">
    <property type="entry name" value="HTH_IclR"/>
    <property type="match status" value="1"/>
</dbReference>
<dbReference type="Gene3D" id="1.10.10.10">
    <property type="entry name" value="Winged helix-like DNA-binding domain superfamily/Winged helix DNA-binding domain"/>
    <property type="match status" value="1"/>
</dbReference>
<evidence type="ECO:0000256" key="1">
    <source>
        <dbReference type="ARBA" id="ARBA00006479"/>
    </source>
</evidence>